<comment type="caution">
    <text evidence="1">The sequence shown here is derived from an EMBL/GenBank/DDBJ whole genome shotgun (WGS) entry which is preliminary data.</text>
</comment>
<reference evidence="1 2" key="1">
    <citation type="journal article" date="2018" name="ISME J.">
        <title>A methanotrophic archaeon couples anaerobic oxidation of methane to Fe(III) reduction.</title>
        <authorList>
            <person name="Cai C."/>
            <person name="Leu A.O."/>
            <person name="Xie G.J."/>
            <person name="Guo J."/>
            <person name="Feng Y."/>
            <person name="Zhao J.X."/>
            <person name="Tyson G.W."/>
            <person name="Yuan Z."/>
            <person name="Hu S."/>
        </authorList>
    </citation>
    <scope>NUCLEOTIDE SEQUENCE [LARGE SCALE GENOMIC DNA]</scope>
    <source>
        <strain evidence="1">FeB_12</strain>
    </source>
</reference>
<evidence type="ECO:0008006" key="3">
    <source>
        <dbReference type="Google" id="ProtNLM"/>
    </source>
</evidence>
<dbReference type="Pfam" id="PF04977">
    <property type="entry name" value="DivIC"/>
    <property type="match status" value="1"/>
</dbReference>
<name>A0A855X6Z8_9BACT</name>
<evidence type="ECO:0000313" key="2">
    <source>
        <dbReference type="Proteomes" id="UP000250918"/>
    </source>
</evidence>
<protein>
    <recommendedName>
        <fullName evidence="3">Septum formation initiator family protein</fullName>
    </recommendedName>
</protein>
<accession>A0A855X6Z8</accession>
<evidence type="ECO:0000313" key="1">
    <source>
        <dbReference type="EMBL" id="PWB72503.1"/>
    </source>
</evidence>
<dbReference type="EMBL" id="PQAP01000083">
    <property type="protein sequence ID" value="PWB72503.1"/>
    <property type="molecule type" value="Genomic_DNA"/>
</dbReference>
<gene>
    <name evidence="1" type="ORF">C3F09_06570</name>
</gene>
<sequence>MPRRVTKKRPSILAPAGNFIKRMSDDSPRLRRRLVLIGFWSVALFFGYSLASGDYGVPHITKLELERAGLQEANRRLLVQLMDATHERNMLRSDSAYIEFIARTQYHMARANETIFRYRTR</sequence>
<dbReference type="InterPro" id="IPR007060">
    <property type="entry name" value="FtsL/DivIC"/>
</dbReference>
<dbReference type="Proteomes" id="UP000250918">
    <property type="component" value="Unassembled WGS sequence"/>
</dbReference>
<dbReference type="AlphaFoldDB" id="A0A855X6Z8"/>
<organism evidence="1 2">
    <name type="scientific">candidate division GN15 bacterium</name>
    <dbReference type="NCBI Taxonomy" id="2072418"/>
    <lineage>
        <taxon>Bacteria</taxon>
        <taxon>candidate division GN15</taxon>
    </lineage>
</organism>
<proteinExistence type="predicted"/>